<evidence type="ECO:0000256" key="8">
    <source>
        <dbReference type="ARBA" id="ARBA00022801"/>
    </source>
</evidence>
<evidence type="ECO:0000256" key="1">
    <source>
        <dbReference type="ARBA" id="ARBA00003217"/>
    </source>
</evidence>
<evidence type="ECO:0000256" key="7">
    <source>
        <dbReference type="ARBA" id="ARBA00022729"/>
    </source>
</evidence>
<dbReference type="GO" id="GO:0006508">
    <property type="term" value="P:proteolysis"/>
    <property type="evidence" value="ECO:0007669"/>
    <property type="project" value="UniProtKB-KW"/>
</dbReference>
<keyword evidence="7 16" id="KW-0732">Signal</keyword>
<evidence type="ECO:0000256" key="5">
    <source>
        <dbReference type="ARBA" id="ARBA00022645"/>
    </source>
</evidence>
<reference evidence="18 19" key="1">
    <citation type="submission" date="2019-02" db="EMBL/GenBank/DDBJ databases">
        <title>Prokaryotic population dynamics and viral predation in marine succession experiment using metagenomics: the confinement effect.</title>
        <authorList>
            <person name="Haro-Moreno J.M."/>
            <person name="Rodriguez-Valera F."/>
            <person name="Lopez-Perez M."/>
        </authorList>
    </citation>
    <scope>NUCLEOTIDE SEQUENCE [LARGE SCALE GENOMIC DNA]</scope>
    <source>
        <strain evidence="18">MED-G169</strain>
    </source>
</reference>
<gene>
    <name evidence="18" type="ORF">EVB02_04585</name>
</gene>
<evidence type="ECO:0000256" key="2">
    <source>
        <dbReference type="ARBA" id="ARBA00004752"/>
    </source>
</evidence>
<feature type="signal peptide" evidence="16">
    <location>
        <begin position="1"/>
        <end position="21"/>
    </location>
</feature>
<evidence type="ECO:0000313" key="18">
    <source>
        <dbReference type="EMBL" id="RZO02342.1"/>
    </source>
</evidence>
<dbReference type="SUPFAM" id="SSF69189">
    <property type="entry name" value="Penicillin-binding protein associated domain"/>
    <property type="match status" value="1"/>
</dbReference>
<comment type="caution">
    <text evidence="18">The sequence shown here is derived from an EMBL/GenBank/DDBJ whole genome shotgun (WGS) entry which is preliminary data.</text>
</comment>
<dbReference type="Proteomes" id="UP000318148">
    <property type="component" value="Unassembled WGS sequence"/>
</dbReference>
<evidence type="ECO:0000256" key="15">
    <source>
        <dbReference type="RuleBase" id="RU004016"/>
    </source>
</evidence>
<feature type="chain" id="PRO_5021863484" description="serine-type D-Ala-D-Ala carboxypeptidase" evidence="16">
    <location>
        <begin position="22"/>
        <end position="388"/>
    </location>
</feature>
<evidence type="ECO:0000256" key="14">
    <source>
        <dbReference type="PIRSR" id="PIRSR618044-2"/>
    </source>
</evidence>
<feature type="active site" evidence="13">
    <location>
        <position position="125"/>
    </location>
</feature>
<dbReference type="UniPathway" id="UPA00219"/>
<dbReference type="EMBL" id="SHBO01000078">
    <property type="protein sequence ID" value="RZO02342.1"/>
    <property type="molecule type" value="Genomic_DNA"/>
</dbReference>
<dbReference type="InterPro" id="IPR018044">
    <property type="entry name" value="Peptidase_S11"/>
</dbReference>
<dbReference type="SMART" id="SM00936">
    <property type="entry name" value="PBP5_C"/>
    <property type="match status" value="1"/>
</dbReference>
<keyword evidence="8" id="KW-0378">Hydrolase</keyword>
<evidence type="ECO:0000256" key="4">
    <source>
        <dbReference type="ARBA" id="ARBA00012448"/>
    </source>
</evidence>
<keyword evidence="5 18" id="KW-0121">Carboxypeptidase</keyword>
<evidence type="ECO:0000256" key="3">
    <source>
        <dbReference type="ARBA" id="ARBA00007164"/>
    </source>
</evidence>
<dbReference type="GO" id="GO:0009252">
    <property type="term" value="P:peptidoglycan biosynthetic process"/>
    <property type="evidence" value="ECO:0007669"/>
    <property type="project" value="UniProtKB-UniPathway"/>
</dbReference>
<dbReference type="SUPFAM" id="SSF56601">
    <property type="entry name" value="beta-lactamase/transpeptidase-like"/>
    <property type="match status" value="1"/>
</dbReference>
<dbReference type="Gene3D" id="3.40.710.10">
    <property type="entry name" value="DD-peptidase/beta-lactamase superfamily"/>
    <property type="match status" value="1"/>
</dbReference>
<dbReference type="PRINTS" id="PR00725">
    <property type="entry name" value="DADACBPTASE1"/>
</dbReference>
<protein>
    <recommendedName>
        <fullName evidence="4">serine-type D-Ala-D-Ala carboxypeptidase</fullName>
        <ecNumber evidence="4">3.4.16.4</ecNumber>
    </recommendedName>
</protein>
<feature type="binding site" evidence="14">
    <location>
        <position position="227"/>
    </location>
    <ligand>
        <name>substrate</name>
    </ligand>
</feature>
<name>A0A520LJI3_9GAMM</name>
<keyword evidence="6" id="KW-0645">Protease</keyword>
<comment type="catalytic activity">
    <reaction evidence="12">
        <text>Preferential cleavage: (Ac)2-L-Lys-D-Ala-|-D-Ala. Also transpeptidation of peptidyl-alanyl moieties that are N-acyl substituents of D-alanine.</text>
        <dbReference type="EC" id="3.4.16.4"/>
    </reaction>
</comment>
<dbReference type="PANTHER" id="PTHR21581:SF6">
    <property type="entry name" value="TRAFFICKING PROTEIN PARTICLE COMPLEX SUBUNIT 12"/>
    <property type="match status" value="1"/>
</dbReference>
<keyword evidence="10" id="KW-0573">Peptidoglycan synthesis</keyword>
<evidence type="ECO:0000256" key="13">
    <source>
        <dbReference type="PIRSR" id="PIRSR618044-1"/>
    </source>
</evidence>
<dbReference type="InterPro" id="IPR012338">
    <property type="entry name" value="Beta-lactam/transpept-like"/>
</dbReference>
<dbReference type="EC" id="3.4.16.4" evidence="4"/>
<comment type="function">
    <text evidence="1">Removes C-terminal D-alanyl residues from sugar-peptide cell wall precursors.</text>
</comment>
<dbReference type="InterPro" id="IPR015956">
    <property type="entry name" value="Peniciliin-bd_prot_C_sf"/>
</dbReference>
<comment type="pathway">
    <text evidence="2">Cell wall biogenesis; peptidoglycan biosynthesis.</text>
</comment>
<sequence length="388" mass="43169">MKTNFFVIFSVSLLISLSVNSKQIIPAEPAINAKSWILVDASTGTVILENNADLRLPPASLAKMMTTYITSNEIKAGRMKPEDLVTISDNAWRKGGAKTGGSTMFLDPRSKVPVIDLMRGVIIQSGNDASIALAEHISGGEIAFADLMNQQAELLQMTNSEFKNSSGLPEEGMYSSARDLSKIANAIIKDHPTSYKIYSEKYFKHNNINQPNRNRLLWRDKSVDGLKTGRTDEAGFCLVASAEREDMRLISVVLGASNDETRSRESQRLLSYGFRYFNTQTLFKSKEIIKSDVKIWFGTEKFLNLTIDEDAVLTFPRGAEDDLKAEFTIDEVIKAPVKVGDPLGLLKISLENELLLEIPLVSSQNITEGNFISRIIDWLVLFFTNLLS</sequence>
<evidence type="ECO:0000313" key="19">
    <source>
        <dbReference type="Proteomes" id="UP000318148"/>
    </source>
</evidence>
<evidence type="ECO:0000256" key="11">
    <source>
        <dbReference type="ARBA" id="ARBA00023316"/>
    </source>
</evidence>
<accession>A0A520LJI3</accession>
<keyword evidence="9" id="KW-0133">Cell shape</keyword>
<dbReference type="Pfam" id="PF07943">
    <property type="entry name" value="PBP5_C"/>
    <property type="match status" value="1"/>
</dbReference>
<dbReference type="InterPro" id="IPR012907">
    <property type="entry name" value="Peptidase_S11_C"/>
</dbReference>
<evidence type="ECO:0000256" key="9">
    <source>
        <dbReference type="ARBA" id="ARBA00022960"/>
    </source>
</evidence>
<dbReference type="Gene3D" id="2.60.410.10">
    <property type="entry name" value="D-Ala-D-Ala carboxypeptidase, C-terminal domain"/>
    <property type="match status" value="1"/>
</dbReference>
<feature type="domain" description="Peptidase S11 D-Ala-D-Ala carboxypeptidase A C-terminal" evidence="17">
    <location>
        <begin position="277"/>
        <end position="368"/>
    </location>
</feature>
<dbReference type="GO" id="GO:0008360">
    <property type="term" value="P:regulation of cell shape"/>
    <property type="evidence" value="ECO:0007669"/>
    <property type="project" value="UniProtKB-KW"/>
</dbReference>
<evidence type="ECO:0000259" key="17">
    <source>
        <dbReference type="SMART" id="SM00936"/>
    </source>
</evidence>
<dbReference type="InterPro" id="IPR001967">
    <property type="entry name" value="Peptidase_S11_N"/>
</dbReference>
<feature type="active site" description="Proton acceptor" evidence="13">
    <location>
        <position position="63"/>
    </location>
</feature>
<dbReference type="Pfam" id="PF00768">
    <property type="entry name" value="Peptidase_S11"/>
    <property type="match status" value="1"/>
</dbReference>
<evidence type="ECO:0000256" key="10">
    <source>
        <dbReference type="ARBA" id="ARBA00022984"/>
    </source>
</evidence>
<organism evidence="18 19">
    <name type="scientific">SAR92 clade bacterium</name>
    <dbReference type="NCBI Taxonomy" id="2315479"/>
    <lineage>
        <taxon>Bacteria</taxon>
        <taxon>Pseudomonadati</taxon>
        <taxon>Pseudomonadota</taxon>
        <taxon>Gammaproteobacteria</taxon>
        <taxon>Cellvibrionales</taxon>
        <taxon>Porticoccaceae</taxon>
        <taxon>SAR92 clade</taxon>
    </lineage>
</organism>
<evidence type="ECO:0000256" key="16">
    <source>
        <dbReference type="SAM" id="SignalP"/>
    </source>
</evidence>
<dbReference type="AlphaFoldDB" id="A0A520LJI3"/>
<evidence type="ECO:0000256" key="6">
    <source>
        <dbReference type="ARBA" id="ARBA00022670"/>
    </source>
</evidence>
<proteinExistence type="inferred from homology"/>
<comment type="similarity">
    <text evidence="3 15">Belongs to the peptidase S11 family.</text>
</comment>
<dbReference type="GO" id="GO:0071555">
    <property type="term" value="P:cell wall organization"/>
    <property type="evidence" value="ECO:0007669"/>
    <property type="project" value="UniProtKB-KW"/>
</dbReference>
<dbReference type="PANTHER" id="PTHR21581">
    <property type="entry name" value="D-ALANYL-D-ALANINE CARBOXYPEPTIDASE"/>
    <property type="match status" value="1"/>
</dbReference>
<feature type="active site" description="Acyl-ester intermediate" evidence="13">
    <location>
        <position position="60"/>
    </location>
</feature>
<evidence type="ECO:0000256" key="12">
    <source>
        <dbReference type="ARBA" id="ARBA00034000"/>
    </source>
</evidence>
<dbReference type="GO" id="GO:0009002">
    <property type="term" value="F:serine-type D-Ala-D-Ala carboxypeptidase activity"/>
    <property type="evidence" value="ECO:0007669"/>
    <property type="project" value="UniProtKB-EC"/>
</dbReference>
<dbReference type="InterPro" id="IPR037167">
    <property type="entry name" value="Peptidase_S11_C_sf"/>
</dbReference>
<keyword evidence="11" id="KW-0961">Cell wall biogenesis/degradation</keyword>